<dbReference type="Proteomes" id="UP000615446">
    <property type="component" value="Unassembled WGS sequence"/>
</dbReference>
<evidence type="ECO:0000256" key="1">
    <source>
        <dbReference type="SAM" id="MobiDB-lite"/>
    </source>
</evidence>
<evidence type="ECO:0000313" key="2">
    <source>
        <dbReference type="EMBL" id="GBC04133.1"/>
    </source>
</evidence>
<feature type="region of interest" description="Disordered" evidence="1">
    <location>
        <begin position="26"/>
        <end position="55"/>
    </location>
</feature>
<proteinExistence type="predicted"/>
<dbReference type="EMBL" id="BEXD01003930">
    <property type="protein sequence ID" value="GBC04133.1"/>
    <property type="molecule type" value="Genomic_DNA"/>
</dbReference>
<organism evidence="2 4">
    <name type="scientific">Rhizophagus clarus</name>
    <dbReference type="NCBI Taxonomy" id="94130"/>
    <lineage>
        <taxon>Eukaryota</taxon>
        <taxon>Fungi</taxon>
        <taxon>Fungi incertae sedis</taxon>
        <taxon>Mucoromycota</taxon>
        <taxon>Glomeromycotina</taxon>
        <taxon>Glomeromycetes</taxon>
        <taxon>Glomerales</taxon>
        <taxon>Glomeraceae</taxon>
        <taxon>Rhizophagus</taxon>
    </lineage>
</organism>
<gene>
    <name evidence="3" type="ORF">RCL2_003001400</name>
    <name evidence="2" type="ORF">RclHR1_05530002</name>
</gene>
<feature type="compositionally biased region" description="Acidic residues" evidence="1">
    <location>
        <begin position="34"/>
        <end position="44"/>
    </location>
</feature>
<dbReference type="Proteomes" id="UP000247702">
    <property type="component" value="Unassembled WGS sequence"/>
</dbReference>
<name>A0A2Z6RTH5_9GLOM</name>
<dbReference type="AlphaFoldDB" id="A0A2Z6RTH5"/>
<evidence type="ECO:0000313" key="3">
    <source>
        <dbReference type="EMBL" id="GET03686.1"/>
    </source>
</evidence>
<dbReference type="EMBL" id="BLAL01000324">
    <property type="protein sequence ID" value="GET03686.1"/>
    <property type="molecule type" value="Genomic_DNA"/>
</dbReference>
<protein>
    <submittedName>
        <fullName evidence="2">Uncharacterized protein</fullName>
    </submittedName>
</protein>
<keyword evidence="4" id="KW-1185">Reference proteome</keyword>
<comment type="caution">
    <text evidence="2">The sequence shown here is derived from an EMBL/GenBank/DDBJ whole genome shotgun (WGS) entry which is preliminary data.</text>
</comment>
<sequence>MKTEFSKFRSRNDLKNIWNVKKRQLETKSGKVDDENENEGEYEDELKADVEGGTEDENKLSIQFITNRSD</sequence>
<reference evidence="3" key="2">
    <citation type="submission" date="2019-10" db="EMBL/GenBank/DDBJ databases">
        <title>Conservation and host-specific expression of non-tandemly repeated heterogenous ribosome RNA gene in arbuscular mycorrhizal fungi.</title>
        <authorList>
            <person name="Maeda T."/>
            <person name="Kobayashi Y."/>
            <person name="Nakagawa T."/>
            <person name="Ezawa T."/>
            <person name="Yamaguchi K."/>
            <person name="Bino T."/>
            <person name="Nishimoto Y."/>
            <person name="Shigenobu S."/>
            <person name="Kawaguchi M."/>
        </authorList>
    </citation>
    <scope>NUCLEOTIDE SEQUENCE</scope>
    <source>
        <strain evidence="3">HR1</strain>
    </source>
</reference>
<accession>A0A2Z6RTH5</accession>
<reference evidence="2 4" key="1">
    <citation type="submission" date="2017-11" db="EMBL/GenBank/DDBJ databases">
        <title>The genome of Rhizophagus clarus HR1 reveals common genetic basis of auxotrophy among arbuscular mycorrhizal fungi.</title>
        <authorList>
            <person name="Kobayashi Y."/>
        </authorList>
    </citation>
    <scope>NUCLEOTIDE SEQUENCE [LARGE SCALE GENOMIC DNA]</scope>
    <source>
        <strain evidence="2 4">HR1</strain>
    </source>
</reference>
<evidence type="ECO:0000313" key="4">
    <source>
        <dbReference type="Proteomes" id="UP000247702"/>
    </source>
</evidence>